<dbReference type="AlphaFoldDB" id="A0A1B1B440"/>
<gene>
    <name evidence="1" type="ORF">AVL59_32120</name>
</gene>
<name>A0A1B1B440_9ACTN</name>
<evidence type="ECO:0000313" key="1">
    <source>
        <dbReference type="EMBL" id="ANP53574.1"/>
    </source>
</evidence>
<accession>A0A1B1B440</accession>
<protein>
    <submittedName>
        <fullName evidence="1">Uncharacterized protein</fullName>
    </submittedName>
</protein>
<sequence length="100" mass="10886">MVMLTFDVDRQDWQGLRGPGRFNGDGLMHFPCVGIDDLADEPSGRLLRKHALLLGTGFVDDDVATRLVDPGIVSCCGILPNHWSAITATHDSLMVWLPAA</sequence>
<dbReference type="KEGG" id="sgs:AVL59_32120"/>
<organism evidence="1 2">
    <name type="scientific">Streptomyces griseochromogenes</name>
    <dbReference type="NCBI Taxonomy" id="68214"/>
    <lineage>
        <taxon>Bacteria</taxon>
        <taxon>Bacillati</taxon>
        <taxon>Actinomycetota</taxon>
        <taxon>Actinomycetes</taxon>
        <taxon>Kitasatosporales</taxon>
        <taxon>Streptomycetaceae</taxon>
        <taxon>Streptomyces</taxon>
    </lineage>
</organism>
<dbReference type="EMBL" id="CP016279">
    <property type="protein sequence ID" value="ANP53574.1"/>
    <property type="molecule type" value="Genomic_DNA"/>
</dbReference>
<proteinExistence type="predicted"/>
<evidence type="ECO:0000313" key="2">
    <source>
        <dbReference type="Proteomes" id="UP000092659"/>
    </source>
</evidence>
<reference evidence="1 2" key="1">
    <citation type="submission" date="2016-06" db="EMBL/GenBank/DDBJ databases">
        <title>Complete genome sequence of Streptomyces griseochromogenes ATCC 14511, the Blasticidin S producer.</title>
        <authorList>
            <person name="Wu L."/>
        </authorList>
    </citation>
    <scope>NUCLEOTIDE SEQUENCE [LARGE SCALE GENOMIC DNA]</scope>
    <source>
        <strain evidence="1 2">ATCC 14511</strain>
    </source>
</reference>
<dbReference type="Proteomes" id="UP000092659">
    <property type="component" value="Chromosome"/>
</dbReference>